<reference evidence="5" key="1">
    <citation type="journal article" date="2020" name="Fungal Divers.">
        <title>Resolving the Mortierellaceae phylogeny through synthesis of multi-gene phylogenetics and phylogenomics.</title>
        <authorList>
            <person name="Vandepol N."/>
            <person name="Liber J."/>
            <person name="Desiro A."/>
            <person name="Na H."/>
            <person name="Kennedy M."/>
            <person name="Barry K."/>
            <person name="Grigoriev I.V."/>
            <person name="Miller A.N."/>
            <person name="O'Donnell K."/>
            <person name="Stajich J.E."/>
            <person name="Bonito G."/>
        </authorList>
    </citation>
    <scope>NUCLEOTIDE SEQUENCE</scope>
    <source>
        <strain evidence="5">KOD948</strain>
    </source>
</reference>
<feature type="region of interest" description="Disordered" evidence="2">
    <location>
        <begin position="636"/>
        <end position="659"/>
    </location>
</feature>
<feature type="domain" description="RING-type" evidence="3">
    <location>
        <begin position="571"/>
        <end position="623"/>
    </location>
</feature>
<dbReference type="Pfam" id="PF02373">
    <property type="entry name" value="JmjC"/>
    <property type="match status" value="1"/>
</dbReference>
<feature type="compositionally biased region" description="Basic residues" evidence="2">
    <location>
        <begin position="836"/>
        <end position="845"/>
    </location>
</feature>
<keyword evidence="1" id="KW-0479">Metal-binding</keyword>
<feature type="region of interest" description="Disordered" evidence="2">
    <location>
        <begin position="708"/>
        <end position="741"/>
    </location>
</feature>
<keyword evidence="1" id="KW-0862">Zinc</keyword>
<proteinExistence type="predicted"/>
<dbReference type="InterPro" id="IPR003347">
    <property type="entry name" value="JmjC_dom"/>
</dbReference>
<keyword evidence="1" id="KW-0863">Zinc-finger</keyword>
<feature type="domain" description="JmjC" evidence="4">
    <location>
        <begin position="204"/>
        <end position="367"/>
    </location>
</feature>
<feature type="compositionally biased region" description="Polar residues" evidence="2">
    <location>
        <begin position="721"/>
        <end position="740"/>
    </location>
</feature>
<feature type="compositionally biased region" description="Basic and acidic residues" evidence="2">
    <location>
        <begin position="636"/>
        <end position="651"/>
    </location>
</feature>
<feature type="compositionally biased region" description="Basic and acidic residues" evidence="2">
    <location>
        <begin position="872"/>
        <end position="885"/>
    </location>
</feature>
<dbReference type="Proteomes" id="UP000726737">
    <property type="component" value="Unassembled WGS sequence"/>
</dbReference>
<name>A0A9P6PM49_9FUNG</name>
<protein>
    <recommendedName>
        <fullName evidence="7">JmjC domain-containing protein</fullName>
    </recommendedName>
</protein>
<accession>A0A9P6PM49</accession>
<dbReference type="Gene3D" id="2.60.120.650">
    <property type="entry name" value="Cupin"/>
    <property type="match status" value="1"/>
</dbReference>
<evidence type="ECO:0008006" key="7">
    <source>
        <dbReference type="Google" id="ProtNLM"/>
    </source>
</evidence>
<evidence type="ECO:0000259" key="4">
    <source>
        <dbReference type="PROSITE" id="PS51184"/>
    </source>
</evidence>
<dbReference type="PANTHER" id="PTHR12480">
    <property type="entry name" value="ARGININE DEMETHYLASE AND LYSYL-HYDROXYLASE JMJD"/>
    <property type="match status" value="1"/>
</dbReference>
<dbReference type="AlphaFoldDB" id="A0A9P6PM49"/>
<dbReference type="InterPro" id="IPR001841">
    <property type="entry name" value="Znf_RING"/>
</dbReference>
<dbReference type="SMART" id="SM00558">
    <property type="entry name" value="JmjC"/>
    <property type="match status" value="1"/>
</dbReference>
<evidence type="ECO:0000259" key="3">
    <source>
        <dbReference type="PROSITE" id="PS50089"/>
    </source>
</evidence>
<organism evidence="5 6">
    <name type="scientific">Mortierella polycephala</name>
    <dbReference type="NCBI Taxonomy" id="41804"/>
    <lineage>
        <taxon>Eukaryota</taxon>
        <taxon>Fungi</taxon>
        <taxon>Fungi incertae sedis</taxon>
        <taxon>Mucoromycota</taxon>
        <taxon>Mortierellomycotina</taxon>
        <taxon>Mortierellomycetes</taxon>
        <taxon>Mortierellales</taxon>
        <taxon>Mortierellaceae</taxon>
        <taxon>Mortierella</taxon>
    </lineage>
</organism>
<evidence type="ECO:0000256" key="1">
    <source>
        <dbReference type="PROSITE-ProRule" id="PRU00175"/>
    </source>
</evidence>
<evidence type="ECO:0000313" key="6">
    <source>
        <dbReference type="Proteomes" id="UP000726737"/>
    </source>
</evidence>
<dbReference type="PROSITE" id="PS50089">
    <property type="entry name" value="ZF_RING_2"/>
    <property type="match status" value="1"/>
</dbReference>
<dbReference type="PANTHER" id="PTHR12480:SF35">
    <property type="entry name" value="TRANSCRIPTION FACTOR JUMONJI, JMJC DOMAIN-CONTAINING PROTEIN"/>
    <property type="match status" value="1"/>
</dbReference>
<feature type="region of interest" description="Disordered" evidence="2">
    <location>
        <begin position="830"/>
        <end position="908"/>
    </location>
</feature>
<dbReference type="SUPFAM" id="SSF51197">
    <property type="entry name" value="Clavaminate synthase-like"/>
    <property type="match status" value="1"/>
</dbReference>
<gene>
    <name evidence="5" type="ORF">BG011_010263</name>
</gene>
<dbReference type="EMBL" id="JAAAJA010000993">
    <property type="protein sequence ID" value="KAG0248452.1"/>
    <property type="molecule type" value="Genomic_DNA"/>
</dbReference>
<feature type="compositionally biased region" description="Low complexity" evidence="2">
    <location>
        <begin position="898"/>
        <end position="908"/>
    </location>
</feature>
<dbReference type="InterPro" id="IPR050910">
    <property type="entry name" value="JMJD6_ArgDemeth/LysHydrox"/>
</dbReference>
<dbReference type="PROSITE" id="PS51184">
    <property type="entry name" value="JMJC"/>
    <property type="match status" value="1"/>
</dbReference>
<evidence type="ECO:0000313" key="5">
    <source>
        <dbReference type="EMBL" id="KAG0248452.1"/>
    </source>
</evidence>
<feature type="region of interest" description="Disordered" evidence="2">
    <location>
        <begin position="130"/>
        <end position="167"/>
    </location>
</feature>
<dbReference type="OrthoDB" id="298344at2759"/>
<comment type="caution">
    <text evidence="5">The sequence shown here is derived from an EMBL/GenBank/DDBJ whole genome shotgun (WGS) entry which is preliminary data.</text>
</comment>
<sequence>MQASFQPDEERQVVDLEPMNYDRIMAHGFPFVPVKRIDVNEPGIDLQGEVETTCVNNGIPIILENWHKHPGWKPELFTFPYIDKHFGELEIACRDLLSRQDTDMSMRDYIRQVHPHSLTSMPLPADYTSVTTPAMTTGSTLSPSNESSQSPVSTPRTIPDGSLAPNHTLEHQDRTLANTVHEPAWTSNPSKKLLYAKDVSCPNEWQEYFMHGTLFPSLAHMRDNDLNSNTGLAAENLMIYIGQAGTWTPAHVDQCGAIGHNIMAWADNDSSSIWFMVKAEDREKVEKLWKSFKYPLEYESYFATVEELKNADFPVYVLEQKIGDFVMVPSLSYHQVVNLGKTTIKVSWNRLTTNCLKAAINVVLPRYREIARPEGYRIKLVIKSTLEAWAALLQSQNFKLPLPADQFCQSYKDILDLFRIIVNEDWIDLDIMGHTTPRFVKPRRLSHASPACCDFCNSDIWNRQFQCRICLNEDGDPYDLCMDCYAFGRGCKHRACSIEFVEIFSMKSCRRIYSDAVRAWNESADLADFPGFSPMTDDWADGIVPLVDRDYSPTSVAYKRQVNQRKYHRCCHLCNNQFSKNFATAECSTCTSTFCEPCLYKYHKIWWKNIVCRRDKWKCPCCTGQCHCVECDSKDGVEHQPREEPREEPTRTRALWFNRPDDEPRNRGCIGDNLICTFFGDEDEHEDDSDGEFGRTALDRYMNRRCYATPAHGHPRKSKNTKMSSSVASKSPATPQTNLTRGKMTLSAFDAMMSTTTERALRFAFDSGLSRTLEALKRQHEASRTYFSDMFRMDMHYSSLGTEIRDSFRLDIMEKQRAGSVALTLTTESLPGKTISKMHGKRKRRDSQPSQSPESLDAPINTELDNEDDTESGTRENNHKSDTCKRLHIQKASPPSPATARSPSAGAE</sequence>
<dbReference type="GO" id="GO:0005737">
    <property type="term" value="C:cytoplasm"/>
    <property type="evidence" value="ECO:0007669"/>
    <property type="project" value="TreeGrafter"/>
</dbReference>
<feature type="compositionally biased region" description="Low complexity" evidence="2">
    <location>
        <begin position="139"/>
        <end position="155"/>
    </location>
</feature>
<evidence type="ECO:0000256" key="2">
    <source>
        <dbReference type="SAM" id="MobiDB-lite"/>
    </source>
</evidence>
<keyword evidence="6" id="KW-1185">Reference proteome</keyword>
<dbReference type="GO" id="GO:0008270">
    <property type="term" value="F:zinc ion binding"/>
    <property type="evidence" value="ECO:0007669"/>
    <property type="project" value="UniProtKB-KW"/>
</dbReference>